<dbReference type="SUPFAM" id="SSF102405">
    <property type="entry name" value="MCP/YpsA-like"/>
    <property type="match status" value="1"/>
</dbReference>
<reference evidence="1 2" key="1">
    <citation type="submission" date="2019-06" db="EMBL/GenBank/DDBJ databases">
        <title>Draft genome sequences of 15 bacterial species constituting the stable defined intestinal microbiota of the GM15 gnotobiotic mouse model.</title>
        <authorList>
            <person name="Elie C."/>
            <person name="Mathieu A."/>
            <person name="Saliou A."/>
            <person name="Darnaud M."/>
            <person name="Leulier F."/>
            <person name="Tamellini A."/>
        </authorList>
    </citation>
    <scope>NUCLEOTIDE SEQUENCE [LARGE SCALE GENOMIC DNA]</scope>
    <source>
        <strain evidence="1 2">JM4-15</strain>
    </source>
</reference>
<dbReference type="Pfam" id="PF06908">
    <property type="entry name" value="YpsA"/>
    <property type="match status" value="1"/>
</dbReference>
<dbReference type="PANTHER" id="PTHR38440:SF1">
    <property type="entry name" value="UPF0398 PROTEIN SPR0331"/>
    <property type="match status" value="1"/>
</dbReference>
<dbReference type="EMBL" id="VIQT01000002">
    <property type="protein sequence ID" value="NDO37820.1"/>
    <property type="molecule type" value="Genomic_DNA"/>
</dbReference>
<organism evidence="1 2">
    <name type="scientific">Anaerotruncus colihominis</name>
    <dbReference type="NCBI Taxonomy" id="169435"/>
    <lineage>
        <taxon>Bacteria</taxon>
        <taxon>Bacillati</taxon>
        <taxon>Bacillota</taxon>
        <taxon>Clostridia</taxon>
        <taxon>Eubacteriales</taxon>
        <taxon>Oscillospiraceae</taxon>
        <taxon>Anaerotruncus</taxon>
    </lineage>
</organism>
<gene>
    <name evidence="1" type="ORF">FMM72_00925</name>
</gene>
<proteinExistence type="predicted"/>
<dbReference type="AlphaFoldDB" id="A0A845STR9"/>
<name>A0A845STR9_9FIRM</name>
<dbReference type="Proteomes" id="UP000462501">
    <property type="component" value="Unassembled WGS sequence"/>
</dbReference>
<evidence type="ECO:0000313" key="2">
    <source>
        <dbReference type="Proteomes" id="UP000462501"/>
    </source>
</evidence>
<comment type="caution">
    <text evidence="1">The sequence shown here is derived from an EMBL/GenBank/DDBJ whole genome shotgun (WGS) entry which is preliminary data.</text>
</comment>
<evidence type="ECO:0000313" key="1">
    <source>
        <dbReference type="EMBL" id="NDO37820.1"/>
    </source>
</evidence>
<accession>A0A845STR9</accession>
<protein>
    <submittedName>
        <fullName evidence="1">DUF1273 domain-containing protein</fullName>
    </submittedName>
</protein>
<dbReference type="Gene3D" id="3.40.50.450">
    <property type="match status" value="1"/>
</dbReference>
<dbReference type="InterPro" id="IPR010697">
    <property type="entry name" value="YspA"/>
</dbReference>
<sequence>MSGKFCAFTGHRPSKFPWKYNETDSRCVALKTILDREIEKLIHAGVTDFFSGMAEGVDQWAAATVLAQRVKNPALSLHCILPWNGQEKGWGQSAQKRYQGILRQADTVTYVAQEYQEDCLRKRNHYLVDVTSILLAVYGGEWRGGTAATIQYAKRMGREIRIIDPSTLDVYPF</sequence>
<dbReference type="PANTHER" id="PTHR38440">
    <property type="entry name" value="UPF0398 PROTEIN YPSA"/>
    <property type="match status" value="1"/>
</dbReference>
<dbReference type="RefSeq" id="WP_162220299.1">
    <property type="nucleotide sequence ID" value="NZ_JANJZM010000008.1"/>
</dbReference>